<feature type="domain" description="Methyltransferase type 12" evidence="1">
    <location>
        <begin position="69"/>
        <end position="169"/>
    </location>
</feature>
<reference evidence="2 3" key="1">
    <citation type="journal article" date="2014" name="Genome Announc.">
        <title>Draft genome sequences of the altered schaedler flora, a defined bacterial community from gnotobiotic mice.</title>
        <authorList>
            <person name="Wannemuehler M.J."/>
            <person name="Overstreet A.M."/>
            <person name="Ward D.V."/>
            <person name="Phillips G.J."/>
        </authorList>
    </citation>
    <scope>NUCLEOTIDE SEQUENCE [LARGE SCALE GENOMIC DNA]</scope>
    <source>
        <strain evidence="2 3">ASF492</strain>
    </source>
</reference>
<dbReference type="SUPFAM" id="SSF53335">
    <property type="entry name" value="S-adenosyl-L-methionine-dependent methyltransferases"/>
    <property type="match status" value="1"/>
</dbReference>
<dbReference type="SUPFAM" id="SSF57997">
    <property type="entry name" value="Tropomyosin"/>
    <property type="match status" value="1"/>
</dbReference>
<protein>
    <recommendedName>
        <fullName evidence="1">Methyltransferase type 12 domain-containing protein</fullName>
    </recommendedName>
</protein>
<dbReference type="InterPro" id="IPR013217">
    <property type="entry name" value="Methyltransf_12"/>
</dbReference>
<dbReference type="PANTHER" id="PTHR43861">
    <property type="entry name" value="TRANS-ACONITATE 2-METHYLTRANSFERASE-RELATED"/>
    <property type="match status" value="1"/>
</dbReference>
<dbReference type="Gene3D" id="3.40.50.150">
    <property type="entry name" value="Vaccinia Virus protein VP39"/>
    <property type="match status" value="1"/>
</dbReference>
<dbReference type="PATRIC" id="fig|1235802.3.peg.6347"/>
<dbReference type="AlphaFoldDB" id="N1ZU80"/>
<keyword evidence="3" id="KW-1185">Reference proteome</keyword>
<dbReference type="Pfam" id="PF08242">
    <property type="entry name" value="Methyltransf_12"/>
    <property type="match status" value="1"/>
</dbReference>
<organism evidence="2 3">
    <name type="scientific">Eubacterium plexicaudatum ASF492</name>
    <dbReference type="NCBI Taxonomy" id="1235802"/>
    <lineage>
        <taxon>Bacteria</taxon>
        <taxon>Bacillati</taxon>
        <taxon>Bacillota</taxon>
        <taxon>Clostridia</taxon>
        <taxon>Eubacteriales</taxon>
        <taxon>Eubacteriaceae</taxon>
        <taxon>Eubacterium</taxon>
    </lineage>
</organism>
<dbReference type="HOGENOM" id="CLU_019444_1_0_9"/>
<dbReference type="Proteomes" id="UP000012589">
    <property type="component" value="Unassembled WGS sequence"/>
</dbReference>
<dbReference type="CDD" id="cd02440">
    <property type="entry name" value="AdoMet_MTases"/>
    <property type="match status" value="1"/>
</dbReference>
<gene>
    <name evidence="2" type="ORF">C823_06012</name>
</gene>
<evidence type="ECO:0000313" key="3">
    <source>
        <dbReference type="Proteomes" id="UP000012589"/>
    </source>
</evidence>
<accession>N1ZU80</accession>
<evidence type="ECO:0000259" key="1">
    <source>
        <dbReference type="Pfam" id="PF08242"/>
    </source>
</evidence>
<comment type="caution">
    <text evidence="2">The sequence shown here is derived from an EMBL/GenBank/DDBJ whole genome shotgun (WGS) entry which is preliminary data.</text>
</comment>
<dbReference type="EMBL" id="AQFT01000208">
    <property type="protein sequence ID" value="EMZ17385.1"/>
    <property type="molecule type" value="Genomic_DNA"/>
</dbReference>
<proteinExistence type="predicted"/>
<name>N1ZU80_9FIRM</name>
<evidence type="ECO:0000313" key="2">
    <source>
        <dbReference type="EMBL" id="EMZ17385.1"/>
    </source>
</evidence>
<dbReference type="STRING" id="1235802.C823_06012"/>
<dbReference type="InterPro" id="IPR029063">
    <property type="entry name" value="SAM-dependent_MTases_sf"/>
</dbReference>
<dbReference type="eggNOG" id="COG2242">
    <property type="taxonomic scope" value="Bacteria"/>
</dbReference>
<sequence length="793" mass="93178">MKIDDRYHSGRDHYSDGDVEDLLLEAMMEGRAAQEVIREHPVWPVFYHLSDLRENILNWIPFQKTDTVLEIGAGCGAVTGALVALCKEVVCVELSKKRSLINAYRHRNANNLEIMIGNFSDVRDRLDRKFDYITLIGVYEYAALYTKEEHPHLAFLQQLKKLLKPEGRLIIAIENRLGLKYFAGCKEDHLGVYFQGIENQYAKGGVRTFGRTEMIRLLEEAGLREYQFYYPYPDYKLAQTIYSDDYLPKKGELVQNIRNFDADRLLLFDESKAWDGIIQAGLFAEFSNSFLVMASSDQTKMFAEAQPEKMVFAKFASERAADYQIVTEMIQYGCCKNDCGQKQGEIVRKRPLTDQAVLHVKKMHESYVKLSALFEETAIDVAACVWKDAHRIEMPFMQGRDLESLLEDYISQQRHEKASELIQYFFTQFLERVQLILFQQTEAFTEVFGAADEQKICKSLPVTNADCIFSNFIVKEPDSQKQKFVMLDYEWTFDFPVPLAFVLFRALFHSYAFQKLEQTYKNRLFQYAGIKEEDKPFYLNMELAFQQYVRGQRPETEKIYRNMHTHVWDMRQINPKVYYTEYQIYFDGQLGKWEDTLEREVTIHVSVPEGTETIRIVLNDKNGIYKLRSICAQDGCSEIKNYKSNAQLQIFDDFYFTQIPEIEIKNGQYREIIMKYQVLEADSHCMEQMITALKDAEQYRQAYGAAKQDVQAYEKAYHTADRAWKEYEQAYHTADRAWKEYECAYLESEKKCVEYSRMIEACTEKCYSLEEELKQIHNSLWWKLRSKIGRFKK</sequence>